<dbReference type="EMBL" id="DS547125">
    <property type="protein sequence ID" value="EDR03336.1"/>
    <property type="molecule type" value="Genomic_DNA"/>
</dbReference>
<evidence type="ECO:0000313" key="2">
    <source>
        <dbReference type="Proteomes" id="UP000001194"/>
    </source>
</evidence>
<keyword evidence="2" id="KW-1185">Reference proteome</keyword>
<dbReference type="GeneID" id="6081767"/>
<dbReference type="HOGENOM" id="CLU_1796806_0_0_1"/>
<accession>B0DQ75</accession>
<protein>
    <submittedName>
        <fullName evidence="1">Predicted protein</fullName>
    </submittedName>
</protein>
<organism evidence="2">
    <name type="scientific">Laccaria bicolor (strain S238N-H82 / ATCC MYA-4686)</name>
    <name type="common">Bicoloured deceiver</name>
    <name type="synonym">Laccaria laccata var. bicolor</name>
    <dbReference type="NCBI Taxonomy" id="486041"/>
    <lineage>
        <taxon>Eukaryota</taxon>
        <taxon>Fungi</taxon>
        <taxon>Dikarya</taxon>
        <taxon>Basidiomycota</taxon>
        <taxon>Agaricomycotina</taxon>
        <taxon>Agaricomycetes</taxon>
        <taxon>Agaricomycetidae</taxon>
        <taxon>Agaricales</taxon>
        <taxon>Agaricineae</taxon>
        <taxon>Hydnangiaceae</taxon>
        <taxon>Laccaria</taxon>
    </lineage>
</organism>
<dbReference type="Proteomes" id="UP000001194">
    <property type="component" value="Unassembled WGS sequence"/>
</dbReference>
<name>B0DQ75_LACBS</name>
<dbReference type="RefSeq" id="XP_001886132.1">
    <property type="nucleotide sequence ID" value="XM_001886097.1"/>
</dbReference>
<sequence>MTNFLDTSCNIFARWPLEELSSGPIIFKPVFRWLLTRTRSIKQVTGTQFPRVLPIYDLLFTPVIGEYDVNLEMQFGYTSGISFLSPLHPAPHHATLITSSMSLLRPFKATELFKPSNRTFNLNYEVTLDSFLKQPRYPVRNSLS</sequence>
<dbReference type="KEGG" id="lbc:LACBIDRAFT_307462"/>
<reference evidence="1 2" key="1">
    <citation type="journal article" date="2008" name="Nature">
        <title>The genome of Laccaria bicolor provides insights into mycorrhizal symbiosis.</title>
        <authorList>
            <person name="Martin F."/>
            <person name="Aerts A."/>
            <person name="Ahren D."/>
            <person name="Brun A."/>
            <person name="Danchin E.G.J."/>
            <person name="Duchaussoy F."/>
            <person name="Gibon J."/>
            <person name="Kohler A."/>
            <person name="Lindquist E."/>
            <person name="Pereda V."/>
            <person name="Salamov A."/>
            <person name="Shapiro H.J."/>
            <person name="Wuyts J."/>
            <person name="Blaudez D."/>
            <person name="Buee M."/>
            <person name="Brokstein P."/>
            <person name="Canbaeck B."/>
            <person name="Cohen D."/>
            <person name="Courty P.E."/>
            <person name="Coutinho P.M."/>
            <person name="Delaruelle C."/>
            <person name="Detter J.C."/>
            <person name="Deveau A."/>
            <person name="DiFazio S."/>
            <person name="Duplessis S."/>
            <person name="Fraissinet-Tachet L."/>
            <person name="Lucic E."/>
            <person name="Frey-Klett P."/>
            <person name="Fourrey C."/>
            <person name="Feussner I."/>
            <person name="Gay G."/>
            <person name="Grimwood J."/>
            <person name="Hoegger P.J."/>
            <person name="Jain P."/>
            <person name="Kilaru S."/>
            <person name="Labbe J."/>
            <person name="Lin Y.C."/>
            <person name="Legue V."/>
            <person name="Le Tacon F."/>
            <person name="Marmeisse R."/>
            <person name="Melayah D."/>
            <person name="Montanini B."/>
            <person name="Muratet M."/>
            <person name="Nehls U."/>
            <person name="Niculita-Hirzel H."/>
            <person name="Oudot-Le Secq M.P."/>
            <person name="Peter M."/>
            <person name="Quesneville H."/>
            <person name="Rajashekar B."/>
            <person name="Reich M."/>
            <person name="Rouhier N."/>
            <person name="Schmutz J."/>
            <person name="Yin T."/>
            <person name="Chalot M."/>
            <person name="Henrissat B."/>
            <person name="Kuees U."/>
            <person name="Lucas S."/>
            <person name="Van de Peer Y."/>
            <person name="Podila G.K."/>
            <person name="Polle A."/>
            <person name="Pukkila P.J."/>
            <person name="Richardson P.M."/>
            <person name="Rouze P."/>
            <person name="Sanders I.R."/>
            <person name="Stajich J.E."/>
            <person name="Tunlid A."/>
            <person name="Tuskan G."/>
            <person name="Grigoriev I.V."/>
        </authorList>
    </citation>
    <scope>NUCLEOTIDE SEQUENCE [LARGE SCALE GENOMIC DNA]</scope>
    <source>
        <strain evidence="2">S238N-H82 / ATCC MYA-4686</strain>
    </source>
</reference>
<evidence type="ECO:0000313" key="1">
    <source>
        <dbReference type="EMBL" id="EDR03336.1"/>
    </source>
</evidence>
<gene>
    <name evidence="1" type="ORF">LACBIDRAFT_307462</name>
</gene>
<dbReference type="InParanoid" id="B0DQ75"/>
<dbReference type="AlphaFoldDB" id="B0DQ75"/>
<proteinExistence type="predicted"/>